<dbReference type="GO" id="GO:0005739">
    <property type="term" value="C:mitochondrion"/>
    <property type="evidence" value="ECO:0007669"/>
    <property type="project" value="GOC"/>
</dbReference>
<protein>
    <submittedName>
        <fullName evidence="11">Uncharacterized protein LOC115624227</fullName>
    </submittedName>
</protein>
<evidence type="ECO:0000256" key="9">
    <source>
        <dbReference type="SAM" id="Phobius"/>
    </source>
</evidence>
<dbReference type="InterPro" id="IPR014314">
    <property type="entry name" value="Succ_DH_cytb556"/>
</dbReference>
<name>A0A6J2TI50_DROLE</name>
<dbReference type="SUPFAM" id="SSF81343">
    <property type="entry name" value="Fumarate reductase respiratory complex transmembrane subunits"/>
    <property type="match status" value="1"/>
</dbReference>
<gene>
    <name evidence="11" type="primary">LOC115624227</name>
</gene>
<dbReference type="GO" id="GO:0006099">
    <property type="term" value="P:tricarboxylic acid cycle"/>
    <property type="evidence" value="ECO:0007669"/>
    <property type="project" value="InterPro"/>
</dbReference>
<dbReference type="InterPro" id="IPR000701">
    <property type="entry name" value="SuccDH_FuR_B_TM-su"/>
</dbReference>
<dbReference type="Pfam" id="PF01127">
    <property type="entry name" value="Sdh_cyt"/>
    <property type="match status" value="1"/>
</dbReference>
<keyword evidence="5 9" id="KW-1133">Transmembrane helix</keyword>
<organism evidence="10 11">
    <name type="scientific">Drosophila lebanonensis</name>
    <name type="common">Fruit fly</name>
    <name type="synonym">Scaptodrosophila lebanonensis</name>
    <dbReference type="NCBI Taxonomy" id="7225"/>
    <lineage>
        <taxon>Eukaryota</taxon>
        <taxon>Metazoa</taxon>
        <taxon>Ecdysozoa</taxon>
        <taxon>Arthropoda</taxon>
        <taxon>Hexapoda</taxon>
        <taxon>Insecta</taxon>
        <taxon>Pterygota</taxon>
        <taxon>Neoptera</taxon>
        <taxon>Endopterygota</taxon>
        <taxon>Diptera</taxon>
        <taxon>Brachycera</taxon>
        <taxon>Muscomorpha</taxon>
        <taxon>Ephydroidea</taxon>
        <taxon>Drosophilidae</taxon>
        <taxon>Scaptodrosophila</taxon>
    </lineage>
</organism>
<evidence type="ECO:0000256" key="1">
    <source>
        <dbReference type="ARBA" id="ARBA00004370"/>
    </source>
</evidence>
<feature type="transmembrane region" description="Helical" evidence="9">
    <location>
        <begin position="150"/>
        <end position="168"/>
    </location>
</feature>
<dbReference type="Proteomes" id="UP000504634">
    <property type="component" value="Unplaced"/>
</dbReference>
<dbReference type="GO" id="GO:0009055">
    <property type="term" value="F:electron transfer activity"/>
    <property type="evidence" value="ECO:0007669"/>
    <property type="project" value="InterPro"/>
</dbReference>
<proteinExistence type="predicted"/>
<keyword evidence="6" id="KW-0408">Iron</keyword>
<dbReference type="Gene3D" id="1.20.1300.10">
    <property type="entry name" value="Fumarate reductase/succinate dehydrogenase, transmembrane subunit"/>
    <property type="match status" value="1"/>
</dbReference>
<evidence type="ECO:0000256" key="5">
    <source>
        <dbReference type="ARBA" id="ARBA00022989"/>
    </source>
</evidence>
<evidence type="ECO:0000256" key="4">
    <source>
        <dbReference type="ARBA" id="ARBA00022723"/>
    </source>
</evidence>
<reference evidence="11" key="1">
    <citation type="submission" date="2025-08" db="UniProtKB">
        <authorList>
            <consortium name="RefSeq"/>
        </authorList>
    </citation>
    <scope>IDENTIFICATION</scope>
    <source>
        <strain evidence="11">11010-0011.00</strain>
        <tissue evidence="11">Whole body</tissue>
    </source>
</reference>
<dbReference type="PANTHER" id="PTHR10978">
    <property type="entry name" value="SUCCINATE DEHYDROGENASE CYTOCHROME B560 SUBUNIT"/>
    <property type="match status" value="1"/>
</dbReference>
<accession>A0A6J2TI50</accession>
<dbReference type="CDD" id="cd03499">
    <property type="entry name" value="SQR_TypeC_SdhC"/>
    <property type="match status" value="1"/>
</dbReference>
<evidence type="ECO:0000256" key="3">
    <source>
        <dbReference type="ARBA" id="ARBA00022692"/>
    </source>
</evidence>
<evidence type="ECO:0000256" key="6">
    <source>
        <dbReference type="ARBA" id="ARBA00023004"/>
    </source>
</evidence>
<keyword evidence="4" id="KW-0479">Metal-binding</keyword>
<dbReference type="GO" id="GO:0006121">
    <property type="term" value="P:mitochondrial electron transport, succinate to ubiquinone"/>
    <property type="evidence" value="ECO:0007669"/>
    <property type="project" value="TreeGrafter"/>
</dbReference>
<keyword evidence="2" id="KW-0349">Heme</keyword>
<dbReference type="GO" id="GO:0046872">
    <property type="term" value="F:metal ion binding"/>
    <property type="evidence" value="ECO:0007669"/>
    <property type="project" value="UniProtKB-KW"/>
</dbReference>
<dbReference type="RefSeq" id="XP_030374702.1">
    <property type="nucleotide sequence ID" value="XM_030518842.1"/>
</dbReference>
<dbReference type="OrthoDB" id="588261at2759"/>
<dbReference type="AlphaFoldDB" id="A0A6J2TI50"/>
<evidence type="ECO:0000313" key="10">
    <source>
        <dbReference type="Proteomes" id="UP000504634"/>
    </source>
</evidence>
<keyword evidence="10" id="KW-1185">Reference proteome</keyword>
<keyword evidence="3 9" id="KW-0812">Transmembrane</keyword>
<dbReference type="PANTHER" id="PTHR10978:SF5">
    <property type="entry name" value="SUCCINATE DEHYDROGENASE CYTOCHROME B560 SUBUNIT, MITOCHONDRIAL"/>
    <property type="match status" value="1"/>
</dbReference>
<dbReference type="NCBIfam" id="TIGR02970">
    <property type="entry name" value="succ_dehyd_cytB"/>
    <property type="match status" value="1"/>
</dbReference>
<keyword evidence="7 9" id="KW-0472">Membrane</keyword>
<feature type="transmembrane region" description="Helical" evidence="9">
    <location>
        <begin position="108"/>
        <end position="130"/>
    </location>
</feature>
<evidence type="ECO:0000256" key="2">
    <source>
        <dbReference type="ARBA" id="ARBA00022617"/>
    </source>
</evidence>
<dbReference type="GeneID" id="115624227"/>
<evidence type="ECO:0000313" key="11">
    <source>
        <dbReference type="RefSeq" id="XP_030374702.1"/>
    </source>
</evidence>
<sequence length="286" mass="32724">MYATHVIRRDFFRRLRIQGNCDLQQYAVCNQRITLWPTSPAWPPRMAYSDDMAKGKCNKGRGPKITMKIIPASCPLNMSYEERNLRLKRVLSPHLSIYKVQLTSAMSILLRISGAVLTVGIWTFGLTGLLGERDIDDWAKMIEGLEIGQTLFNVLKFLIVLPFVYHFVAGSRHLIWHLNVLLSKPEIYASGYVAIAVILAVAAALAMLTVEREVEEVEEEVEEEQPNWFIRVIRKIKNAIVGDKPKEKKTEIDVSDEKKQKKYAESSKKKQEKILVDLPDDDKKPK</sequence>
<dbReference type="InterPro" id="IPR034804">
    <property type="entry name" value="SQR/QFR_C/D"/>
</dbReference>
<evidence type="ECO:0000256" key="7">
    <source>
        <dbReference type="ARBA" id="ARBA00023136"/>
    </source>
</evidence>
<evidence type="ECO:0000256" key="8">
    <source>
        <dbReference type="SAM" id="MobiDB-lite"/>
    </source>
</evidence>
<feature type="region of interest" description="Disordered" evidence="8">
    <location>
        <begin position="244"/>
        <end position="286"/>
    </location>
</feature>
<dbReference type="GO" id="GO:0016020">
    <property type="term" value="C:membrane"/>
    <property type="evidence" value="ECO:0007669"/>
    <property type="project" value="UniProtKB-SubCell"/>
</dbReference>
<comment type="subcellular location">
    <subcellularLocation>
        <location evidence="1">Membrane</location>
    </subcellularLocation>
</comment>
<feature type="transmembrane region" description="Helical" evidence="9">
    <location>
        <begin position="189"/>
        <end position="210"/>
    </location>
</feature>